<gene>
    <name evidence="1" type="ORF">SNEC2469_LOCUS13403</name>
</gene>
<sequence>MDARVATHAHRSFSRLQSLLRQWEAADKVATHKLQELVDSLTRQDYLSPEHAGLLGVAGLNFQALLSARATLERRSLQAWASLEKLQAELSNIVDAVSMLSEELQKEVGCAVFMKEAGAMTLSNAAHLAHKAAQMLRSEVQLRHSLLATAMPGLRGREAEEERRRLLLVWMERPFSSSEEVGDPLHSVNAAVMLALS</sequence>
<comment type="caution">
    <text evidence="1">The sequence shown here is derived from an EMBL/GenBank/DDBJ whole genome shotgun (WGS) entry which is preliminary data.</text>
</comment>
<reference evidence="1" key="1">
    <citation type="submission" date="2021-02" db="EMBL/GenBank/DDBJ databases">
        <authorList>
            <person name="Dougan E. K."/>
            <person name="Rhodes N."/>
            <person name="Thang M."/>
            <person name="Chan C."/>
        </authorList>
    </citation>
    <scope>NUCLEOTIDE SEQUENCE</scope>
</reference>
<dbReference type="EMBL" id="CAJNJA010021365">
    <property type="protein sequence ID" value="CAE7474641.1"/>
    <property type="molecule type" value="Genomic_DNA"/>
</dbReference>
<dbReference type="OrthoDB" id="426134at2759"/>
<accession>A0A812SHU8</accession>
<dbReference type="Proteomes" id="UP000601435">
    <property type="component" value="Unassembled WGS sequence"/>
</dbReference>
<keyword evidence="2" id="KW-1185">Reference proteome</keyword>
<evidence type="ECO:0000313" key="1">
    <source>
        <dbReference type="EMBL" id="CAE7474641.1"/>
    </source>
</evidence>
<evidence type="ECO:0000313" key="2">
    <source>
        <dbReference type="Proteomes" id="UP000601435"/>
    </source>
</evidence>
<dbReference type="AlphaFoldDB" id="A0A812SHU8"/>
<protein>
    <submittedName>
        <fullName evidence="1">Uncharacterized protein</fullName>
    </submittedName>
</protein>
<proteinExistence type="predicted"/>
<organism evidence="1 2">
    <name type="scientific">Symbiodinium necroappetens</name>
    <dbReference type="NCBI Taxonomy" id="1628268"/>
    <lineage>
        <taxon>Eukaryota</taxon>
        <taxon>Sar</taxon>
        <taxon>Alveolata</taxon>
        <taxon>Dinophyceae</taxon>
        <taxon>Suessiales</taxon>
        <taxon>Symbiodiniaceae</taxon>
        <taxon>Symbiodinium</taxon>
    </lineage>
</organism>
<name>A0A812SHU8_9DINO</name>